<evidence type="ECO:0000256" key="1">
    <source>
        <dbReference type="SAM" id="MobiDB-lite"/>
    </source>
</evidence>
<dbReference type="EMBL" id="CP014263">
    <property type="protein sequence ID" value="AQG81493.1"/>
    <property type="molecule type" value="Genomic_DNA"/>
</dbReference>
<sequence>MSDIEQNIPDDFWRQAFDEAAETPPPRVWDAIERRLDESDGAKVLPLWAGGVASSALFGWGMRAAAAIALLLIGWWAVRSVDETPVVPKQQPAQVAAKPQKPQQEPSATVPLKSADVHAPTEPSVAAAAPKRVEKKMPSRMKLENQPLSVAPDLALRQRAILTPDVYFPSIVRQREGIETVPDLAVSDETPSLHSDRTESAATLQIDLLKSRTFATTESMPIHRIVWFRPAEAEQEPTEVKQQSEKREFWASVSLMPGTFNPSVMVQAPVFAANTSFVNSQASVSQPSVQSRANFSVAYQAGAGLQLTERWSVESGVGYLAGRSTVESPTQGYYTQSALLGANTANRNLYADALQNSSGKVVLADAVNSLGSFYQNRIQANYSQYNRQTLSNDFQFVQVPVQVGYQLRPRKRLSMALLGGFLTNIFVRNTVDNELVIRSGDGVYRPLSWAASVGARFRYRPSRRWSASLAGLYQPTLGAATRPESQVQSRPTTTGMSFGIDYHF</sequence>
<dbReference type="KEGG" id="smon:AWR27_20555"/>
<name>A0A1P9X1L4_9BACT</name>
<dbReference type="OrthoDB" id="975478at2"/>
<evidence type="ECO:0000313" key="2">
    <source>
        <dbReference type="EMBL" id="AQG81493.1"/>
    </source>
</evidence>
<feature type="compositionally biased region" description="Low complexity" evidence="1">
    <location>
        <begin position="90"/>
        <end position="104"/>
    </location>
</feature>
<organism evidence="2 3">
    <name type="scientific">Spirosoma montaniterrae</name>
    <dbReference type="NCBI Taxonomy" id="1178516"/>
    <lineage>
        <taxon>Bacteria</taxon>
        <taxon>Pseudomonadati</taxon>
        <taxon>Bacteroidota</taxon>
        <taxon>Cytophagia</taxon>
        <taxon>Cytophagales</taxon>
        <taxon>Cytophagaceae</taxon>
        <taxon>Spirosoma</taxon>
    </lineage>
</organism>
<accession>A0A1P9X1L4</accession>
<dbReference type="STRING" id="1178516.AWR27_20555"/>
<dbReference type="Proteomes" id="UP000187941">
    <property type="component" value="Chromosome"/>
</dbReference>
<keyword evidence="3" id="KW-1185">Reference proteome</keyword>
<evidence type="ECO:0008006" key="4">
    <source>
        <dbReference type="Google" id="ProtNLM"/>
    </source>
</evidence>
<dbReference type="AlphaFoldDB" id="A0A1P9X1L4"/>
<protein>
    <recommendedName>
        <fullName evidence="4">Outer membrane protein beta-barrel domain-containing protein</fullName>
    </recommendedName>
</protein>
<gene>
    <name evidence="2" type="ORF">AWR27_20555</name>
</gene>
<reference evidence="2 3" key="1">
    <citation type="submission" date="2016-01" db="EMBL/GenBank/DDBJ databases">
        <authorList>
            <person name="Oliw E.H."/>
        </authorList>
    </citation>
    <scope>NUCLEOTIDE SEQUENCE [LARGE SCALE GENOMIC DNA]</scope>
    <source>
        <strain evidence="2 3">DY10</strain>
    </source>
</reference>
<proteinExistence type="predicted"/>
<evidence type="ECO:0000313" key="3">
    <source>
        <dbReference type="Proteomes" id="UP000187941"/>
    </source>
</evidence>
<feature type="region of interest" description="Disordered" evidence="1">
    <location>
        <begin position="90"/>
        <end position="127"/>
    </location>
</feature>
<dbReference type="RefSeq" id="WP_077132954.1">
    <property type="nucleotide sequence ID" value="NZ_CP014263.1"/>
</dbReference>